<name>A0ABW1EGQ4_9BACT</name>
<dbReference type="SUPFAM" id="SSF53335">
    <property type="entry name" value="S-adenosyl-L-methionine-dependent methyltransferases"/>
    <property type="match status" value="1"/>
</dbReference>
<dbReference type="RefSeq" id="WP_263339637.1">
    <property type="nucleotide sequence ID" value="NZ_JAGSYH010000005.1"/>
</dbReference>
<accession>A0ABW1EGQ4</accession>
<dbReference type="Pfam" id="PF05050">
    <property type="entry name" value="Methyltransf_21"/>
    <property type="match status" value="1"/>
</dbReference>
<gene>
    <name evidence="2" type="ORF">ACFPT7_12685</name>
</gene>
<dbReference type="Proteomes" id="UP001596091">
    <property type="component" value="Unassembled WGS sequence"/>
</dbReference>
<comment type="caution">
    <text evidence="2">The sequence shown here is derived from an EMBL/GenBank/DDBJ whole genome shotgun (WGS) entry which is preliminary data.</text>
</comment>
<proteinExistence type="predicted"/>
<protein>
    <submittedName>
        <fullName evidence="2">FkbM family methyltransferase</fullName>
    </submittedName>
</protein>
<sequence length="98" mass="10661">MKSGDVFSDAGAHQGWLSVAAARQTGRSGKVVAFEPSPVLLRFLRFHKQVNRLTQMEIVSKAVTREDSAVTPFILEGDGDSAMNSLVEIEEMENGPRG</sequence>
<feature type="domain" description="Methyltransferase FkbM" evidence="1">
    <location>
        <begin position="9"/>
        <end position="71"/>
    </location>
</feature>
<dbReference type="GO" id="GO:0008168">
    <property type="term" value="F:methyltransferase activity"/>
    <property type="evidence" value="ECO:0007669"/>
    <property type="project" value="UniProtKB-KW"/>
</dbReference>
<evidence type="ECO:0000313" key="3">
    <source>
        <dbReference type="Proteomes" id="UP001596091"/>
    </source>
</evidence>
<keyword evidence="3" id="KW-1185">Reference proteome</keyword>
<dbReference type="InterPro" id="IPR006342">
    <property type="entry name" value="FkbM_mtfrase"/>
</dbReference>
<dbReference type="EMBL" id="JBHSPH010000003">
    <property type="protein sequence ID" value="MFC5863154.1"/>
    <property type="molecule type" value="Genomic_DNA"/>
</dbReference>
<evidence type="ECO:0000313" key="2">
    <source>
        <dbReference type="EMBL" id="MFC5863154.1"/>
    </source>
</evidence>
<dbReference type="NCBIfam" id="TIGR01444">
    <property type="entry name" value="fkbM_fam"/>
    <property type="match status" value="1"/>
</dbReference>
<organism evidence="2 3">
    <name type="scientific">Acidicapsa dinghuensis</name>
    <dbReference type="NCBI Taxonomy" id="2218256"/>
    <lineage>
        <taxon>Bacteria</taxon>
        <taxon>Pseudomonadati</taxon>
        <taxon>Acidobacteriota</taxon>
        <taxon>Terriglobia</taxon>
        <taxon>Terriglobales</taxon>
        <taxon>Acidobacteriaceae</taxon>
        <taxon>Acidicapsa</taxon>
    </lineage>
</organism>
<keyword evidence="2" id="KW-0489">Methyltransferase</keyword>
<dbReference type="InterPro" id="IPR029063">
    <property type="entry name" value="SAM-dependent_MTases_sf"/>
</dbReference>
<dbReference type="Gene3D" id="3.40.50.150">
    <property type="entry name" value="Vaccinia Virus protein VP39"/>
    <property type="match status" value="1"/>
</dbReference>
<keyword evidence="2" id="KW-0808">Transferase</keyword>
<reference evidence="3" key="1">
    <citation type="journal article" date="2019" name="Int. J. Syst. Evol. Microbiol.">
        <title>The Global Catalogue of Microorganisms (GCM) 10K type strain sequencing project: providing services to taxonomists for standard genome sequencing and annotation.</title>
        <authorList>
            <consortium name="The Broad Institute Genomics Platform"/>
            <consortium name="The Broad Institute Genome Sequencing Center for Infectious Disease"/>
            <person name="Wu L."/>
            <person name="Ma J."/>
        </authorList>
    </citation>
    <scope>NUCLEOTIDE SEQUENCE [LARGE SCALE GENOMIC DNA]</scope>
    <source>
        <strain evidence="3">JCM 4087</strain>
    </source>
</reference>
<evidence type="ECO:0000259" key="1">
    <source>
        <dbReference type="Pfam" id="PF05050"/>
    </source>
</evidence>
<dbReference type="GO" id="GO:0032259">
    <property type="term" value="P:methylation"/>
    <property type="evidence" value="ECO:0007669"/>
    <property type="project" value="UniProtKB-KW"/>
</dbReference>